<sequence length="213" mass="25001">MLGHEEENCRKKNKVRKEWRVVQTDGAAGRILARQDQQQETHNLQEGFIRPRRPIPRAANQQHTTIQSPLSNVFQALLEEEVEIREARAEDSRPSPMDNIITWNIRGLNSPNKQEDITGFLNKQNVAFKEIIHRHCQTQMQGSQMMQVYEIFKNVRGPLRKLNRDKFADAHEQQGIASRKLELIQEQLQHNPRDRDLMAQEKECRANYMRTAE</sequence>
<reference evidence="1" key="1">
    <citation type="submission" date="2022-04" db="EMBL/GenBank/DDBJ databases">
        <title>Carnegiea gigantea Genome sequencing and assembly v2.</title>
        <authorList>
            <person name="Copetti D."/>
            <person name="Sanderson M.J."/>
            <person name="Burquez A."/>
            <person name="Wojciechowski M.F."/>
        </authorList>
    </citation>
    <scope>NUCLEOTIDE SEQUENCE</scope>
    <source>
        <strain evidence="1">SGP5-SGP5p</strain>
        <tissue evidence="1">Aerial part</tissue>
    </source>
</reference>
<proteinExistence type="predicted"/>
<dbReference type="EMBL" id="JAKOGI010001805">
    <property type="protein sequence ID" value="KAJ8424008.1"/>
    <property type="molecule type" value="Genomic_DNA"/>
</dbReference>
<accession>A0A9Q1JLT2</accession>
<evidence type="ECO:0000313" key="1">
    <source>
        <dbReference type="EMBL" id="KAJ8424008.1"/>
    </source>
</evidence>
<comment type="caution">
    <text evidence="1">The sequence shown here is derived from an EMBL/GenBank/DDBJ whole genome shotgun (WGS) entry which is preliminary data.</text>
</comment>
<protein>
    <submittedName>
        <fullName evidence="1">Uncharacterized protein</fullName>
    </submittedName>
</protein>
<gene>
    <name evidence="1" type="ORF">Cgig2_032392</name>
</gene>
<dbReference type="AlphaFoldDB" id="A0A9Q1JLT2"/>
<keyword evidence="2" id="KW-1185">Reference proteome</keyword>
<organism evidence="1 2">
    <name type="scientific">Carnegiea gigantea</name>
    <dbReference type="NCBI Taxonomy" id="171969"/>
    <lineage>
        <taxon>Eukaryota</taxon>
        <taxon>Viridiplantae</taxon>
        <taxon>Streptophyta</taxon>
        <taxon>Embryophyta</taxon>
        <taxon>Tracheophyta</taxon>
        <taxon>Spermatophyta</taxon>
        <taxon>Magnoliopsida</taxon>
        <taxon>eudicotyledons</taxon>
        <taxon>Gunneridae</taxon>
        <taxon>Pentapetalae</taxon>
        <taxon>Caryophyllales</taxon>
        <taxon>Cactineae</taxon>
        <taxon>Cactaceae</taxon>
        <taxon>Cactoideae</taxon>
        <taxon>Echinocereeae</taxon>
        <taxon>Carnegiea</taxon>
    </lineage>
</organism>
<name>A0A9Q1JLT2_9CARY</name>
<evidence type="ECO:0000313" key="2">
    <source>
        <dbReference type="Proteomes" id="UP001153076"/>
    </source>
</evidence>
<dbReference type="Proteomes" id="UP001153076">
    <property type="component" value="Unassembled WGS sequence"/>
</dbReference>